<keyword evidence="3 6" id="KW-0808">Transferase</keyword>
<feature type="active site" description="Proton acceptor" evidence="6">
    <location>
        <position position="55"/>
    </location>
</feature>
<sequence>MGVEVTPSNIKIYHIAHMDRLPSISADGFLWCDAEVVRRAPTGTTIGMSSIKLRRLSELHLSSYPDLRVGDCVPFYFCPRSVMLYLIYQGNHSELNYSQGQGPILHFEADLHAVVAWANAQLVRWAFTLSNAGSYFFEDRNDLARLDEIDWNAVQARDWRQCKEGKQAEFLLEHRFPWHLIERIGVQSPVVYRQVVNALPANGHRPSVEVRADWYY</sequence>
<dbReference type="OrthoDB" id="9813972at2"/>
<feature type="domain" description="DarT" evidence="7">
    <location>
        <begin position="10"/>
        <end position="216"/>
    </location>
</feature>
<keyword evidence="5 6" id="KW-0238">DNA-binding</keyword>
<evidence type="ECO:0000256" key="6">
    <source>
        <dbReference type="PROSITE-ProRule" id="PRU01362"/>
    </source>
</evidence>
<keyword evidence="2 6" id="KW-0328">Glycosyltransferase</keyword>
<organism evidence="8 9">
    <name type="scientific">Acidithiobacillus ferrooxidans</name>
    <name type="common">Thiobacillus ferrooxidans</name>
    <dbReference type="NCBI Taxonomy" id="920"/>
    <lineage>
        <taxon>Bacteria</taxon>
        <taxon>Pseudomonadati</taxon>
        <taxon>Pseudomonadota</taxon>
        <taxon>Acidithiobacillia</taxon>
        <taxon>Acidithiobacillales</taxon>
        <taxon>Acidithiobacillaceae</taxon>
        <taxon>Acidithiobacillus</taxon>
    </lineage>
</organism>
<dbReference type="EMBL" id="LVXZ01000280">
    <property type="protein sequence ID" value="OAP87331.1"/>
    <property type="molecule type" value="Genomic_DNA"/>
</dbReference>
<name>A0A179B883_ACIFR</name>
<reference evidence="8 9" key="1">
    <citation type="submission" date="2016-04" db="EMBL/GenBank/DDBJ databases">
        <title>Acidithiobacillus ferrooxidans genome sequencing and assembly.</title>
        <authorList>
            <person name="Zhou Z."/>
        </authorList>
    </citation>
    <scope>NUCLEOTIDE SEQUENCE [LARGE SCALE GENOMIC DNA]</scope>
    <source>
        <strain evidence="8 9">BY0502</strain>
    </source>
</reference>
<feature type="active site" evidence="6">
    <location>
        <position position="169"/>
    </location>
</feature>
<proteinExistence type="inferred from homology"/>
<comment type="caution">
    <text evidence="8">The sequence shown here is derived from an EMBL/GenBank/DDBJ whole genome shotgun (WGS) entry which is preliminary data.</text>
</comment>
<keyword evidence="1 6" id="KW-1277">Toxin-antitoxin system</keyword>
<dbReference type="Pfam" id="PF14487">
    <property type="entry name" value="DarT"/>
    <property type="match status" value="1"/>
</dbReference>
<evidence type="ECO:0000256" key="5">
    <source>
        <dbReference type="ARBA" id="ARBA00023125"/>
    </source>
</evidence>
<dbReference type="Proteomes" id="UP000078302">
    <property type="component" value="Unassembled WGS sequence"/>
</dbReference>
<evidence type="ECO:0000313" key="8">
    <source>
        <dbReference type="EMBL" id="OAP87331.1"/>
    </source>
</evidence>
<feature type="binding site" evidence="6">
    <location>
        <position position="55"/>
    </location>
    <ligand>
        <name>NAD(+)</name>
        <dbReference type="ChEBI" id="CHEBI:57540"/>
    </ligand>
</feature>
<keyword evidence="9" id="KW-1185">Reference proteome</keyword>
<dbReference type="GO" id="GO:0016779">
    <property type="term" value="F:nucleotidyltransferase activity"/>
    <property type="evidence" value="ECO:0007669"/>
    <property type="project" value="UniProtKB-UniRule"/>
</dbReference>
<evidence type="ECO:0000313" key="9">
    <source>
        <dbReference type="Proteomes" id="UP000078302"/>
    </source>
</evidence>
<dbReference type="PROSITE" id="PS52018">
    <property type="entry name" value="DART"/>
    <property type="match status" value="1"/>
</dbReference>
<evidence type="ECO:0000256" key="4">
    <source>
        <dbReference type="ARBA" id="ARBA00022695"/>
    </source>
</evidence>
<dbReference type="AlphaFoldDB" id="A0A179B883"/>
<comment type="caution">
    <text evidence="6">Lacks conserved residue(s) required for the propagation of feature annotation.</text>
</comment>
<dbReference type="GO" id="GO:0003677">
    <property type="term" value="F:DNA binding"/>
    <property type="evidence" value="ECO:0007669"/>
    <property type="project" value="UniProtKB-UniRule"/>
</dbReference>
<evidence type="ECO:0000256" key="2">
    <source>
        <dbReference type="ARBA" id="ARBA00022676"/>
    </source>
</evidence>
<gene>
    <name evidence="8" type="ORF">A4H96_14760</name>
</gene>
<comment type="similarity">
    <text evidence="6">Belongs to the DarT ADP-ribosyltransferase family.</text>
</comment>
<evidence type="ECO:0000259" key="7">
    <source>
        <dbReference type="PROSITE" id="PS52018"/>
    </source>
</evidence>
<keyword evidence="4 6" id="KW-0548">Nucleotidyltransferase</keyword>
<protein>
    <recommendedName>
        <fullName evidence="7">DarT domain-containing protein</fullName>
    </recommendedName>
</protein>
<dbReference type="GO" id="GO:0016757">
    <property type="term" value="F:glycosyltransferase activity"/>
    <property type="evidence" value="ECO:0007669"/>
    <property type="project" value="UniProtKB-UniRule"/>
</dbReference>
<evidence type="ECO:0000256" key="3">
    <source>
        <dbReference type="ARBA" id="ARBA00022679"/>
    </source>
</evidence>
<dbReference type="InterPro" id="IPR029494">
    <property type="entry name" value="DarT"/>
</dbReference>
<feature type="binding site" evidence="6">
    <location>
        <begin position="14"/>
        <end position="16"/>
    </location>
    <ligand>
        <name>NAD(+)</name>
        <dbReference type="ChEBI" id="CHEBI:57540"/>
    </ligand>
</feature>
<accession>A0A179B883</accession>
<evidence type="ECO:0000256" key="1">
    <source>
        <dbReference type="ARBA" id="ARBA00022649"/>
    </source>
</evidence>
<comment type="catalytic activity">
    <reaction evidence="6">
        <text>a thymidine in DNA + NAD(+) = an N-(ADP-alpha-D-ribosyl)-thymidine in DNA + nicotinamide + H(+)</text>
        <dbReference type="Rhea" id="RHEA:71651"/>
        <dbReference type="Rhea" id="RHEA-COMP:13556"/>
        <dbReference type="Rhea" id="RHEA-COMP:18051"/>
        <dbReference type="ChEBI" id="CHEBI:15378"/>
        <dbReference type="ChEBI" id="CHEBI:17154"/>
        <dbReference type="ChEBI" id="CHEBI:57540"/>
        <dbReference type="ChEBI" id="CHEBI:137386"/>
        <dbReference type="ChEBI" id="CHEBI:191199"/>
    </reaction>
</comment>